<organism evidence="11 12">
    <name type="scientific">Kalanchoe fedtschenkoi</name>
    <name type="common">Lavender scallops</name>
    <name type="synonym">South American air plant</name>
    <dbReference type="NCBI Taxonomy" id="63787"/>
    <lineage>
        <taxon>Eukaryota</taxon>
        <taxon>Viridiplantae</taxon>
        <taxon>Streptophyta</taxon>
        <taxon>Embryophyta</taxon>
        <taxon>Tracheophyta</taxon>
        <taxon>Spermatophyta</taxon>
        <taxon>Magnoliopsida</taxon>
        <taxon>eudicotyledons</taxon>
        <taxon>Gunneridae</taxon>
        <taxon>Pentapetalae</taxon>
        <taxon>Saxifragales</taxon>
        <taxon>Crassulaceae</taxon>
        <taxon>Kalanchoe</taxon>
    </lineage>
</organism>
<dbReference type="CDD" id="cd10538">
    <property type="entry name" value="SET_SETDB-like"/>
    <property type="match status" value="1"/>
</dbReference>
<accession>A0A7N0T8M0</accession>
<dbReference type="SMART" id="SM00317">
    <property type="entry name" value="SET"/>
    <property type="match status" value="1"/>
</dbReference>
<feature type="region of interest" description="Disordered" evidence="8">
    <location>
        <begin position="61"/>
        <end position="156"/>
    </location>
</feature>
<feature type="region of interest" description="Disordered" evidence="8">
    <location>
        <begin position="551"/>
        <end position="578"/>
    </location>
</feature>
<dbReference type="PROSITE" id="PS50280">
    <property type="entry name" value="SET"/>
    <property type="match status" value="1"/>
</dbReference>
<evidence type="ECO:0000313" key="11">
    <source>
        <dbReference type="EnsemblPlants" id="Kaladp0024s0839.1.v1.1"/>
    </source>
</evidence>
<dbReference type="GO" id="GO:0008270">
    <property type="term" value="F:zinc ion binding"/>
    <property type="evidence" value="ECO:0007669"/>
    <property type="project" value="InterPro"/>
</dbReference>
<evidence type="ECO:0000259" key="10">
    <source>
        <dbReference type="PROSITE" id="PS50867"/>
    </source>
</evidence>
<evidence type="ECO:0000256" key="3">
    <source>
        <dbReference type="ARBA" id="ARBA00022454"/>
    </source>
</evidence>
<dbReference type="FunFam" id="2.170.270.10:FF:000046">
    <property type="entry name" value="SET-domain containing protein lysine methyltransferase family protein"/>
    <property type="match status" value="1"/>
</dbReference>
<dbReference type="Gene3D" id="2.170.270.10">
    <property type="entry name" value="SET domain"/>
    <property type="match status" value="1"/>
</dbReference>
<dbReference type="GO" id="GO:0005730">
    <property type="term" value="C:nucleolus"/>
    <property type="evidence" value="ECO:0007669"/>
    <property type="project" value="EnsemblPlants"/>
</dbReference>
<dbReference type="GO" id="GO:0046974">
    <property type="term" value="F:histone H3K9 methyltransferase activity"/>
    <property type="evidence" value="ECO:0007669"/>
    <property type="project" value="EnsemblPlants"/>
</dbReference>
<dbReference type="Pfam" id="PF00856">
    <property type="entry name" value="SET"/>
    <property type="match status" value="1"/>
</dbReference>
<dbReference type="InterPro" id="IPR025776">
    <property type="entry name" value="SUVR4/1/2"/>
</dbReference>
<dbReference type="SUPFAM" id="SSF82199">
    <property type="entry name" value="SET domain"/>
    <property type="match status" value="1"/>
</dbReference>
<keyword evidence="5" id="KW-0479">Metal-binding</keyword>
<dbReference type="InterPro" id="IPR001214">
    <property type="entry name" value="SET_dom"/>
</dbReference>
<proteinExistence type="predicted"/>
<keyword evidence="3" id="KW-0158">Chromosome</keyword>
<dbReference type="Gramene" id="Kaladp0024s0839.1.v1.1">
    <property type="protein sequence ID" value="Kaladp0024s0839.1.v1.1"/>
    <property type="gene ID" value="Kaladp0024s0839.v1.1"/>
</dbReference>
<keyword evidence="7" id="KW-0539">Nucleus</keyword>
<dbReference type="Pfam" id="PF10440">
    <property type="entry name" value="WIYLD"/>
    <property type="match status" value="1"/>
</dbReference>
<dbReference type="PROSITE" id="PS50867">
    <property type="entry name" value="PRE_SET"/>
    <property type="match status" value="1"/>
</dbReference>
<evidence type="ECO:0000259" key="9">
    <source>
        <dbReference type="PROSITE" id="PS50280"/>
    </source>
</evidence>
<reference evidence="11" key="1">
    <citation type="submission" date="2021-01" db="UniProtKB">
        <authorList>
            <consortium name="EnsemblPlants"/>
        </authorList>
    </citation>
    <scope>IDENTIFICATION</scope>
</reference>
<dbReference type="InterPro" id="IPR046341">
    <property type="entry name" value="SET_dom_sf"/>
</dbReference>
<feature type="compositionally biased region" description="Basic and acidic residues" evidence="8">
    <location>
        <begin position="168"/>
        <end position="178"/>
    </location>
</feature>
<dbReference type="InterPro" id="IPR018848">
    <property type="entry name" value="WIYLD_domain"/>
</dbReference>
<evidence type="ECO:0000256" key="4">
    <source>
        <dbReference type="ARBA" id="ARBA00022679"/>
    </source>
</evidence>
<dbReference type="Proteomes" id="UP000594263">
    <property type="component" value="Unplaced"/>
</dbReference>
<dbReference type="PANTHER" id="PTHR46450:SF24">
    <property type="entry name" value="HISTONE-LYSINE N-METHYLTRANSFERASE SUVR4"/>
    <property type="match status" value="1"/>
</dbReference>
<feature type="compositionally biased region" description="Polar residues" evidence="8">
    <location>
        <begin position="196"/>
        <end position="217"/>
    </location>
</feature>
<keyword evidence="12" id="KW-1185">Reference proteome</keyword>
<protein>
    <submittedName>
        <fullName evidence="11">Uncharacterized protein</fullName>
    </submittedName>
</protein>
<evidence type="ECO:0000256" key="7">
    <source>
        <dbReference type="ARBA" id="ARBA00023242"/>
    </source>
</evidence>
<dbReference type="InterPro" id="IPR043017">
    <property type="entry name" value="WIYLD_dom_sf"/>
</dbReference>
<evidence type="ECO:0000256" key="5">
    <source>
        <dbReference type="ARBA" id="ARBA00022723"/>
    </source>
</evidence>
<feature type="region of interest" description="Disordered" evidence="8">
    <location>
        <begin position="168"/>
        <end position="221"/>
    </location>
</feature>
<evidence type="ECO:0000256" key="2">
    <source>
        <dbReference type="ARBA" id="ARBA00004286"/>
    </source>
</evidence>
<evidence type="ECO:0000256" key="6">
    <source>
        <dbReference type="ARBA" id="ARBA00022833"/>
    </source>
</evidence>
<keyword evidence="6" id="KW-0862">Zinc</keyword>
<dbReference type="Gene3D" id="1.10.8.850">
    <property type="entry name" value="Histone-lysine N methyltransferase , C-terminal domain-like"/>
    <property type="match status" value="1"/>
</dbReference>
<dbReference type="AlphaFoldDB" id="A0A7N0T8M0"/>
<dbReference type="PANTHER" id="PTHR46450">
    <property type="entry name" value="INACTIVE HISTONE-LYSINE N-METHYLTRANSFERASE SUVR1-RELATED"/>
    <property type="match status" value="1"/>
</dbReference>
<feature type="domain" description="Pre-SET" evidence="10">
    <location>
        <begin position="287"/>
        <end position="383"/>
    </location>
</feature>
<dbReference type="PROSITE" id="PS51580">
    <property type="entry name" value="SAM_MT43_3"/>
    <property type="match status" value="1"/>
</dbReference>
<dbReference type="GO" id="GO:0005694">
    <property type="term" value="C:chromosome"/>
    <property type="evidence" value="ECO:0007669"/>
    <property type="project" value="UniProtKB-SubCell"/>
</dbReference>
<sequence>MATGEKFANALRAMGQLGISSKVVEPVLERLLQVCEGKWEHIEAGNYQLLAEAIFEDGGEGDIKNDLDDDGTEPPLKKLHLGHDRDSSVPSKMEGQKYNLDHQDNKSNLYSQRKQKRHQKNLDLSNVSSADPIQSSERISDVGRTTQAIKPSTSSHAMENYMAFNTHEMPKSNGEKKAANKPSVGAQAPVAFSGLQGPSESSNAGFRSHGTGDSRQQAALGPTQLRRVKDISKGLENVPISLIYESNSETLPRFFYARNNVAYQSAYVHVSYARISDEDSCSGCVKNCLLRQVPCACARETGGEFAYTPQGLLKEDFLETCISMSQNPAEKHLFYCEVCPLERNKNESKPEPCKGHLLRKFIKECWTKCGCSLRCGNRIVQRGITRRLEVFVTRGGKGWGLRTLEELPKGSFVCEYVGEILTNTELYERNASSKSNERHTYPVLLDSDWGSEGILKDEEALCLDATFYGNCARFINHRCQDANLIEIPVQIETPDRHYYHLAFFTKRVVNAMEELTWDYAIDFDDEDHPVKAFECTCGSEFCRDKRRKAGLETRLSSKGKMGNDATKMTEKKRKASRG</sequence>
<keyword evidence="4" id="KW-0808">Transferase</keyword>
<feature type="domain" description="SET" evidence="9">
    <location>
        <begin position="386"/>
        <end position="520"/>
    </location>
</feature>
<evidence type="ECO:0000256" key="1">
    <source>
        <dbReference type="ARBA" id="ARBA00004123"/>
    </source>
</evidence>
<evidence type="ECO:0000313" key="12">
    <source>
        <dbReference type="Proteomes" id="UP000594263"/>
    </source>
</evidence>
<name>A0A7N0T8M0_KALFE</name>
<comment type="subcellular location">
    <subcellularLocation>
        <location evidence="2">Chromosome</location>
    </subcellularLocation>
    <subcellularLocation>
        <location evidence="1">Nucleus</location>
    </subcellularLocation>
</comment>
<evidence type="ECO:0000256" key="8">
    <source>
        <dbReference type="SAM" id="MobiDB-lite"/>
    </source>
</evidence>
<dbReference type="InterPro" id="IPR007728">
    <property type="entry name" value="Pre-SET_dom"/>
</dbReference>
<dbReference type="Pfam" id="PF05033">
    <property type="entry name" value="Pre-SET"/>
    <property type="match status" value="1"/>
</dbReference>
<dbReference type="SMART" id="SM00468">
    <property type="entry name" value="PreSET"/>
    <property type="match status" value="1"/>
</dbReference>
<dbReference type="EnsemblPlants" id="Kaladp0024s0839.1.v1.1">
    <property type="protein sequence ID" value="Kaladp0024s0839.1.v1.1"/>
    <property type="gene ID" value="Kaladp0024s0839.v1.1"/>
</dbReference>
<feature type="compositionally biased region" description="Polar residues" evidence="8">
    <location>
        <begin position="122"/>
        <end position="156"/>
    </location>
</feature>